<dbReference type="AlphaFoldDB" id="A0A812KIR6"/>
<dbReference type="InterPro" id="IPR003010">
    <property type="entry name" value="C-N_Hydrolase"/>
</dbReference>
<evidence type="ECO:0000313" key="3">
    <source>
        <dbReference type="EMBL" id="CAE7227690.1"/>
    </source>
</evidence>
<feature type="domain" description="CN hydrolase" evidence="2">
    <location>
        <begin position="472"/>
        <end position="713"/>
    </location>
</feature>
<dbReference type="PANTHER" id="PTHR43674:SF16">
    <property type="entry name" value="CARBON-NITROGEN FAMILY, PUTATIVE (AFU_ORTHOLOGUE AFUA_5G02350)-RELATED"/>
    <property type="match status" value="1"/>
</dbReference>
<name>A0A812KIR6_9DINO</name>
<dbReference type="Proteomes" id="UP000604046">
    <property type="component" value="Unassembled WGS sequence"/>
</dbReference>
<dbReference type="InterPro" id="IPR050345">
    <property type="entry name" value="Aliph_Amidase/BUP"/>
</dbReference>
<feature type="domain" description="CN hydrolase" evidence="2">
    <location>
        <begin position="171"/>
        <end position="416"/>
    </location>
</feature>
<evidence type="ECO:0000259" key="2">
    <source>
        <dbReference type="PROSITE" id="PS50263"/>
    </source>
</evidence>
<protein>
    <recommendedName>
        <fullName evidence="2">CN hydrolase domain-containing protein</fullName>
    </recommendedName>
</protein>
<keyword evidence="1" id="KW-0378">Hydrolase</keyword>
<dbReference type="OrthoDB" id="10250282at2759"/>
<dbReference type="InterPro" id="IPR036526">
    <property type="entry name" value="C-N_Hydrolase_sf"/>
</dbReference>
<dbReference type="Pfam" id="PF00795">
    <property type="entry name" value="CN_hydrolase"/>
    <property type="match status" value="2"/>
</dbReference>
<dbReference type="Gene3D" id="3.60.110.10">
    <property type="entry name" value="Carbon-nitrogen hydrolase"/>
    <property type="match status" value="2"/>
</dbReference>
<proteinExistence type="predicted"/>
<evidence type="ECO:0000313" key="4">
    <source>
        <dbReference type="Proteomes" id="UP000604046"/>
    </source>
</evidence>
<dbReference type="GO" id="GO:0016811">
    <property type="term" value="F:hydrolase activity, acting on carbon-nitrogen (but not peptide) bonds, in linear amides"/>
    <property type="evidence" value="ECO:0007669"/>
    <property type="project" value="TreeGrafter"/>
</dbReference>
<dbReference type="CDD" id="cd07197">
    <property type="entry name" value="nitrilase"/>
    <property type="match status" value="2"/>
</dbReference>
<reference evidence="3" key="1">
    <citation type="submission" date="2021-02" db="EMBL/GenBank/DDBJ databases">
        <authorList>
            <person name="Dougan E. K."/>
            <person name="Rhodes N."/>
            <person name="Thang M."/>
            <person name="Chan C."/>
        </authorList>
    </citation>
    <scope>NUCLEOTIDE SEQUENCE</scope>
</reference>
<dbReference type="SUPFAM" id="SSF56317">
    <property type="entry name" value="Carbon-nitrogen hydrolase"/>
    <property type="match status" value="2"/>
</dbReference>
<keyword evidence="4" id="KW-1185">Reference proteome</keyword>
<evidence type="ECO:0000256" key="1">
    <source>
        <dbReference type="ARBA" id="ARBA00022801"/>
    </source>
</evidence>
<comment type="caution">
    <text evidence="3">The sequence shown here is derived from an EMBL/GenBank/DDBJ whole genome shotgun (WGS) entry which is preliminary data.</text>
</comment>
<accession>A0A812KIR6</accession>
<dbReference type="PANTHER" id="PTHR43674">
    <property type="entry name" value="NITRILASE C965.09-RELATED"/>
    <property type="match status" value="1"/>
</dbReference>
<sequence length="789" mass="88595">MAEVESFADPGLFLGRWVRSNFEDEPNGFQRFLCSLGVPDEEAARDALEQQVLIFVSATKDQLRLVQQHSWREGLQVDYILTMNGKKHKRPLQVPRIGASQDEWRHFWTTRGFCTEQVVSVQGEDMLLKMCSSFVTANELRVDYTLHQMPGGEAAMQASRFFERSPFIERWKAAACQFFSGVDVEFNLKTCISWMRKAKSEGAHLVVMPENSNRDRTYFKDGKPSRELCWEHSETLSGSFVTGIRRACREIGIWASLGVDLRGRQKPTVHIGILLISPSGNIVGAVKKHVLWDYEYTLFEPGSEPYQVFDTELGRLGVLCCADGIVPEAARVLCLKGAQVLLNSLNSRGPDEMRLHIPLRALENGVWHVASNTVGNPNTVGLLWPWTGGSEICDPSGQRVVASEEHDDMVISDVMPWQSELKESSWADLWAFRRPDLYEPMRLPLESVPAAVMYGPAPVEPAALPFEGPAVLKVAMMQLSATHTRQCTEWMTQRQVSYAARRGAALGVLPALWCFRRNEVQNDPAEAASYSSEILKKVQGWCKDSNFNLCCSLVEEEAGIRFHTAYLVGADGSVLLKYRKTHLNRAESSWASPGGCIVVETLPGLGRVAMLIGDEVWSPELSRCIALQAAEVVLHPTDWDRSEAAEMAATERATENRFHLVSVNRLDSPGRVGSQTTLAGEYIGGEPIPLMRYGQGIWCRFGVEELIVVDLLRRQPHCKMMGDHLDVLQKRWPNLCEVCCEPQRSLPCWREITDVLPGQFRDKWQHNLQDHVADTAAGRCRFADEFGTL</sequence>
<dbReference type="EMBL" id="CAJNDS010000680">
    <property type="protein sequence ID" value="CAE7227690.1"/>
    <property type="molecule type" value="Genomic_DNA"/>
</dbReference>
<gene>
    <name evidence="3" type="ORF">SNAT2548_LOCUS8996</name>
</gene>
<dbReference type="PROSITE" id="PS50263">
    <property type="entry name" value="CN_HYDROLASE"/>
    <property type="match status" value="2"/>
</dbReference>
<organism evidence="3 4">
    <name type="scientific">Symbiodinium natans</name>
    <dbReference type="NCBI Taxonomy" id="878477"/>
    <lineage>
        <taxon>Eukaryota</taxon>
        <taxon>Sar</taxon>
        <taxon>Alveolata</taxon>
        <taxon>Dinophyceae</taxon>
        <taxon>Suessiales</taxon>
        <taxon>Symbiodiniaceae</taxon>
        <taxon>Symbiodinium</taxon>
    </lineage>
</organism>